<organism evidence="7 8">
    <name type="scientific">Trichophyton violaceum</name>
    <dbReference type="NCBI Taxonomy" id="34388"/>
    <lineage>
        <taxon>Eukaryota</taxon>
        <taxon>Fungi</taxon>
        <taxon>Dikarya</taxon>
        <taxon>Ascomycota</taxon>
        <taxon>Pezizomycotina</taxon>
        <taxon>Eurotiomycetes</taxon>
        <taxon>Eurotiomycetidae</taxon>
        <taxon>Onygenales</taxon>
        <taxon>Arthrodermataceae</taxon>
        <taxon>Trichophyton</taxon>
    </lineage>
</organism>
<evidence type="ECO:0000256" key="1">
    <source>
        <dbReference type="ARBA" id="ARBA00004496"/>
    </source>
</evidence>
<dbReference type="GO" id="GO:0005829">
    <property type="term" value="C:cytosol"/>
    <property type="evidence" value="ECO:0007669"/>
    <property type="project" value="TreeGrafter"/>
</dbReference>
<evidence type="ECO:0000256" key="2">
    <source>
        <dbReference type="ARBA" id="ARBA00009758"/>
    </source>
</evidence>
<dbReference type="SUPFAM" id="SSF81296">
    <property type="entry name" value="E set domains"/>
    <property type="match status" value="1"/>
</dbReference>
<dbReference type="AlphaFoldDB" id="A0A178FJN5"/>
<evidence type="ECO:0000313" key="8">
    <source>
        <dbReference type="Proteomes" id="UP000243519"/>
    </source>
</evidence>
<dbReference type="InterPro" id="IPR024792">
    <property type="entry name" value="RhoGDI_dom_sf"/>
</dbReference>
<dbReference type="Gene3D" id="2.70.50.30">
    <property type="entry name" value="Coagulation Factor XIII, subunit A, domain 1"/>
    <property type="match status" value="1"/>
</dbReference>
<accession>A0A178FJN5</accession>
<keyword evidence="3" id="KW-0963">Cytoplasm</keyword>
<reference evidence="7 8" key="1">
    <citation type="submission" date="2016-05" db="EMBL/GenBank/DDBJ databases">
        <title>Genome sequencing of Trichophyton violaceum CMCC(F)T3l isolated from hair.</title>
        <authorList>
            <person name="Zhan P."/>
            <person name="Tao Y."/>
            <person name="Liu W."/>
        </authorList>
    </citation>
    <scope>NUCLEOTIDE SEQUENCE [LARGE SCALE GENOMIC DNA]</scope>
    <source>
        <strain evidence="8">CMCC(F)T3l</strain>
    </source>
</reference>
<comment type="similarity">
    <text evidence="2">Belongs to the Rho GDI family.</text>
</comment>
<evidence type="ECO:0000256" key="4">
    <source>
        <dbReference type="ARBA" id="ARBA00054143"/>
    </source>
</evidence>
<dbReference type="EMBL" id="LHPN01000003">
    <property type="protein sequence ID" value="OAL72691.1"/>
    <property type="molecule type" value="Genomic_DNA"/>
</dbReference>
<gene>
    <name evidence="7" type="ORF">A7D00_2464</name>
</gene>
<protein>
    <recommendedName>
        <fullName evidence="5">Rho GDP-dissociation inhibitor</fullName>
    </recommendedName>
</protein>
<dbReference type="PRINTS" id="PR00492">
    <property type="entry name" value="RHOGDI"/>
</dbReference>
<dbReference type="InterPro" id="IPR014756">
    <property type="entry name" value="Ig_E-set"/>
</dbReference>
<dbReference type="Pfam" id="PF02115">
    <property type="entry name" value="Rho_GDI"/>
    <property type="match status" value="1"/>
</dbReference>
<feature type="region of interest" description="Disordered" evidence="6">
    <location>
        <begin position="9"/>
        <end position="43"/>
    </location>
</feature>
<dbReference type="GO" id="GO:0007266">
    <property type="term" value="P:Rho protein signal transduction"/>
    <property type="evidence" value="ECO:0007669"/>
    <property type="project" value="InterPro"/>
</dbReference>
<dbReference type="OrthoDB" id="1683373at2759"/>
<dbReference type="Proteomes" id="UP000243519">
    <property type="component" value="Unassembled WGS sequence"/>
</dbReference>
<evidence type="ECO:0000256" key="6">
    <source>
        <dbReference type="SAM" id="MobiDB-lite"/>
    </source>
</evidence>
<dbReference type="PANTHER" id="PTHR10980:SF3">
    <property type="entry name" value="LD16419P"/>
    <property type="match status" value="1"/>
</dbReference>
<comment type="subcellular location">
    <subcellularLocation>
        <location evidence="1">Cytoplasm</location>
    </subcellularLocation>
</comment>
<keyword evidence="8" id="KW-1185">Reference proteome</keyword>
<sequence length="264" mass="29441">MDTRVVVHVSVSSMRENRRPCRKPSKQNNNTIDTPFASSSLDSLTASSPESLLTVLSYSAGLLCVSAMADHEDELATTRTDGFKVGEKKTVGEYQKLDQNDESLNRWKASLGLGSGTPISNPNDPRTCIIKSLALEVAGREDITIDLSEPGAVDCLKDKPFTIKEGCRFRIKATFQVQHDVLSGLKYVQVVKRKGIRVSKDQEMLGSYAPNTTDKPVYEKKFNEEEAPSGILSRGRYNAVSRFVDDDDVDHLKFEWTFEIAKDW</sequence>
<evidence type="ECO:0000256" key="5">
    <source>
        <dbReference type="ARBA" id="ARBA00071407"/>
    </source>
</evidence>
<dbReference type="InterPro" id="IPR000406">
    <property type="entry name" value="Rho_GDI"/>
</dbReference>
<dbReference type="PANTHER" id="PTHR10980">
    <property type="entry name" value="RHO GDP-DISSOCIATION INHIBITOR"/>
    <property type="match status" value="1"/>
</dbReference>
<evidence type="ECO:0000313" key="7">
    <source>
        <dbReference type="EMBL" id="OAL72691.1"/>
    </source>
</evidence>
<dbReference type="FunFam" id="2.70.50.30:FF:000001">
    <property type="entry name" value="Rho GDP-dissociation inhibitor 1"/>
    <property type="match status" value="1"/>
</dbReference>
<comment type="caution">
    <text evidence="7">The sequence shown here is derived from an EMBL/GenBank/DDBJ whole genome shotgun (WGS) entry which is preliminary data.</text>
</comment>
<dbReference type="GO" id="GO:0016020">
    <property type="term" value="C:membrane"/>
    <property type="evidence" value="ECO:0007669"/>
    <property type="project" value="TreeGrafter"/>
</dbReference>
<evidence type="ECO:0000256" key="3">
    <source>
        <dbReference type="ARBA" id="ARBA00022490"/>
    </source>
</evidence>
<dbReference type="GO" id="GO:0005094">
    <property type="term" value="F:Rho GDP-dissociation inhibitor activity"/>
    <property type="evidence" value="ECO:0007669"/>
    <property type="project" value="InterPro"/>
</dbReference>
<proteinExistence type="inferred from homology"/>
<name>A0A178FJN5_TRIVO</name>
<comment type="function">
    <text evidence="4">Regulates the GDP/GTP exchange reaction of the Rho proteins by inhibiting the dissociation of GDP from them, and the subsequent binding of GTP to them.</text>
</comment>